<dbReference type="AlphaFoldDB" id="A0A1G6XCN4"/>
<keyword evidence="11" id="KW-1185">Reference proteome</keyword>
<dbReference type="Proteomes" id="UP000199417">
    <property type="component" value="Unassembled WGS sequence"/>
</dbReference>
<dbReference type="CDD" id="cd03445">
    <property type="entry name" value="Thioesterase_II_repeat2"/>
    <property type="match status" value="1"/>
</dbReference>
<evidence type="ECO:0000256" key="6">
    <source>
        <dbReference type="ARBA" id="ARBA00071120"/>
    </source>
</evidence>
<dbReference type="InterPro" id="IPR029069">
    <property type="entry name" value="HotDog_dom_sf"/>
</dbReference>
<sequence length="294" mass="32349">MAMSALSWQYCVVMNSARDFVELLTLEPLGADVYRGTCHSGSPMRAFGGQVAAQSLIAAGHTVGEERVAHSLHGYFIRGGRTDQPIEYHVDRTRDGGSFTTRRVTAEQDGKAIFSLSASFQVPEAGTDHQPTMPQVPRPEELTADKHKWTAWFDDEPPVPALVLDLRFVGDSTVGLPDVGNGPRQRFWVRVRDDLPDESLLHTCALTYISDVNLVRTVNLTRGTSSTPRQVASLDHAVWLHRPFRADEWLLFTQEVPNASGGRGLARGQIYSEDGVLVASVMQEALLRDTPPSA</sequence>
<evidence type="ECO:0000259" key="9">
    <source>
        <dbReference type="Pfam" id="PF13622"/>
    </source>
</evidence>
<dbReference type="InterPro" id="IPR003703">
    <property type="entry name" value="Acyl_CoA_thio"/>
</dbReference>
<keyword evidence="3" id="KW-0378">Hydrolase</keyword>
<dbReference type="Gene3D" id="2.40.160.210">
    <property type="entry name" value="Acyl-CoA thioesterase, double hotdog domain"/>
    <property type="match status" value="1"/>
</dbReference>
<dbReference type="InterPro" id="IPR049449">
    <property type="entry name" value="TesB_ACOT8-like_N"/>
</dbReference>
<evidence type="ECO:0000313" key="10">
    <source>
        <dbReference type="EMBL" id="SDD75055.1"/>
    </source>
</evidence>
<evidence type="ECO:0000256" key="2">
    <source>
        <dbReference type="ARBA" id="ARBA00011881"/>
    </source>
</evidence>
<evidence type="ECO:0000256" key="4">
    <source>
        <dbReference type="ARBA" id="ARBA00023098"/>
    </source>
</evidence>
<proteinExistence type="inferred from homology"/>
<name>A0A1G6XCN4_9NOCA</name>
<comment type="similarity">
    <text evidence="1">Belongs to the C/M/P thioester hydrolase family.</text>
</comment>
<dbReference type="InterPro" id="IPR025652">
    <property type="entry name" value="TesB_C"/>
</dbReference>
<dbReference type="EMBL" id="FNAB01000006">
    <property type="protein sequence ID" value="SDD75055.1"/>
    <property type="molecule type" value="Genomic_DNA"/>
</dbReference>
<dbReference type="GO" id="GO:0009062">
    <property type="term" value="P:fatty acid catabolic process"/>
    <property type="evidence" value="ECO:0007669"/>
    <property type="project" value="TreeGrafter"/>
</dbReference>
<evidence type="ECO:0000256" key="5">
    <source>
        <dbReference type="ARBA" id="ARBA00050943"/>
    </source>
</evidence>
<gene>
    <name evidence="10" type="ORF">SAMN05444580_106142</name>
</gene>
<feature type="domain" description="Acyl-CoA thioesterase-like N-terminal HotDog" evidence="9">
    <location>
        <begin position="45"/>
        <end position="121"/>
    </location>
</feature>
<evidence type="ECO:0000259" key="8">
    <source>
        <dbReference type="Pfam" id="PF02551"/>
    </source>
</evidence>
<dbReference type="SUPFAM" id="SSF54637">
    <property type="entry name" value="Thioesterase/thiol ester dehydrase-isomerase"/>
    <property type="match status" value="2"/>
</dbReference>
<reference evidence="10 11" key="1">
    <citation type="submission" date="2016-10" db="EMBL/GenBank/DDBJ databases">
        <authorList>
            <person name="de Groot N.N."/>
        </authorList>
    </citation>
    <scope>NUCLEOTIDE SEQUENCE [LARGE SCALE GENOMIC DNA]</scope>
    <source>
        <strain evidence="10 11">JCM 11308</strain>
    </source>
</reference>
<dbReference type="GO" id="GO:0047617">
    <property type="term" value="F:fatty acyl-CoA hydrolase activity"/>
    <property type="evidence" value="ECO:0007669"/>
    <property type="project" value="UniProtKB-EC"/>
</dbReference>
<dbReference type="PANTHER" id="PTHR11066:SF34">
    <property type="entry name" value="ACYL-COENZYME A THIOESTERASE 8"/>
    <property type="match status" value="1"/>
</dbReference>
<comment type="subunit">
    <text evidence="2">Homotetramer.</text>
</comment>
<dbReference type="FunFam" id="2.40.160.210:FF:000001">
    <property type="entry name" value="Acyl-CoA thioesterase II"/>
    <property type="match status" value="1"/>
</dbReference>
<dbReference type="CDD" id="cd03444">
    <property type="entry name" value="Thioesterase_II_repeat1"/>
    <property type="match status" value="1"/>
</dbReference>
<dbReference type="Pfam" id="PF13622">
    <property type="entry name" value="4HBT_3"/>
    <property type="match status" value="1"/>
</dbReference>
<evidence type="ECO:0000256" key="7">
    <source>
        <dbReference type="ARBA" id="ARBA00079653"/>
    </source>
</evidence>
<comment type="catalytic activity">
    <reaction evidence="5">
        <text>a fatty acyl-CoA + H2O = a fatty acid + CoA + H(+)</text>
        <dbReference type="Rhea" id="RHEA:16781"/>
        <dbReference type="ChEBI" id="CHEBI:15377"/>
        <dbReference type="ChEBI" id="CHEBI:15378"/>
        <dbReference type="ChEBI" id="CHEBI:28868"/>
        <dbReference type="ChEBI" id="CHEBI:57287"/>
        <dbReference type="ChEBI" id="CHEBI:77636"/>
        <dbReference type="EC" id="3.1.2.20"/>
    </reaction>
    <physiologicalReaction direction="left-to-right" evidence="5">
        <dbReference type="Rhea" id="RHEA:16782"/>
    </physiologicalReaction>
</comment>
<organism evidence="10 11">
    <name type="scientific">Rhodococcus tukisamuensis</name>
    <dbReference type="NCBI Taxonomy" id="168276"/>
    <lineage>
        <taxon>Bacteria</taxon>
        <taxon>Bacillati</taxon>
        <taxon>Actinomycetota</taxon>
        <taxon>Actinomycetes</taxon>
        <taxon>Mycobacteriales</taxon>
        <taxon>Nocardiaceae</taxon>
        <taxon>Rhodococcus</taxon>
    </lineage>
</organism>
<dbReference type="GO" id="GO:0006637">
    <property type="term" value="P:acyl-CoA metabolic process"/>
    <property type="evidence" value="ECO:0007669"/>
    <property type="project" value="InterPro"/>
</dbReference>
<evidence type="ECO:0000313" key="11">
    <source>
        <dbReference type="Proteomes" id="UP000199417"/>
    </source>
</evidence>
<dbReference type="InterPro" id="IPR042171">
    <property type="entry name" value="Acyl-CoA_hotdog"/>
</dbReference>
<evidence type="ECO:0000256" key="3">
    <source>
        <dbReference type="ARBA" id="ARBA00022801"/>
    </source>
</evidence>
<feature type="domain" description="Acyl-CoA thioesterase 2 C-terminal" evidence="8">
    <location>
        <begin position="184"/>
        <end position="284"/>
    </location>
</feature>
<dbReference type="Pfam" id="PF02551">
    <property type="entry name" value="Acyl_CoA_thio"/>
    <property type="match status" value="1"/>
</dbReference>
<evidence type="ECO:0000256" key="1">
    <source>
        <dbReference type="ARBA" id="ARBA00006538"/>
    </source>
</evidence>
<dbReference type="PANTHER" id="PTHR11066">
    <property type="entry name" value="ACYL-COA THIOESTERASE"/>
    <property type="match status" value="1"/>
</dbReference>
<keyword evidence="4" id="KW-0443">Lipid metabolism</keyword>
<accession>A0A1G6XCN4</accession>
<protein>
    <recommendedName>
        <fullName evidence="6">Acyl-CoA thioesterase 2</fullName>
    </recommendedName>
    <alternativeName>
        <fullName evidence="7">Thioesterase II</fullName>
    </alternativeName>
</protein>